<dbReference type="Gene3D" id="3.40.630.30">
    <property type="match status" value="1"/>
</dbReference>
<dbReference type="SUPFAM" id="SSF55729">
    <property type="entry name" value="Acyl-CoA N-acyltransferases (Nat)"/>
    <property type="match status" value="1"/>
</dbReference>
<organism evidence="2">
    <name type="scientific">Pseudoalteromonas prydzensis</name>
    <dbReference type="NCBI Taxonomy" id="182141"/>
    <lineage>
        <taxon>Bacteria</taxon>
        <taxon>Pseudomonadati</taxon>
        <taxon>Pseudomonadota</taxon>
        <taxon>Gammaproteobacteria</taxon>
        <taxon>Alteromonadales</taxon>
        <taxon>Pseudoalteromonadaceae</taxon>
        <taxon>Pseudoalteromonas</taxon>
    </lineage>
</organism>
<protein>
    <submittedName>
        <fullName evidence="2">N-acetyltransferase</fullName>
    </submittedName>
</protein>
<sequence>MNTLRFERLEAIKTPLVNKFYSQHKARGRAIKHDQVWVAYHDFIIVAACRIQNRSDYLFLSTVLVAPTWRRQGLAKQLLKHALSNQNSLVYTFAYTELADFYKSIGFNFVLTLPSPLDTLFAVYQQRNIVAMQY</sequence>
<proteinExistence type="predicted"/>
<comment type="caution">
    <text evidence="2">The sequence shown here is derived from an EMBL/GenBank/DDBJ whole genome shotgun (WGS) entry which is preliminary data.</text>
</comment>
<feature type="domain" description="N-acetyltransferase" evidence="1">
    <location>
        <begin position="1"/>
        <end position="130"/>
    </location>
</feature>
<name>A0A7V1GF22_9GAMM</name>
<dbReference type="InterPro" id="IPR016181">
    <property type="entry name" value="Acyl_CoA_acyltransferase"/>
</dbReference>
<evidence type="ECO:0000259" key="1">
    <source>
        <dbReference type="PROSITE" id="PS51186"/>
    </source>
</evidence>
<gene>
    <name evidence="2" type="ORF">ENH88_11745</name>
</gene>
<dbReference type="CDD" id="cd04301">
    <property type="entry name" value="NAT_SF"/>
    <property type="match status" value="1"/>
</dbReference>
<reference evidence="2" key="1">
    <citation type="journal article" date="2020" name="mSystems">
        <title>Genome- and Community-Level Interaction Insights into Carbon Utilization and Element Cycling Functions of Hydrothermarchaeota in Hydrothermal Sediment.</title>
        <authorList>
            <person name="Zhou Z."/>
            <person name="Liu Y."/>
            <person name="Xu W."/>
            <person name="Pan J."/>
            <person name="Luo Z.H."/>
            <person name="Li M."/>
        </authorList>
    </citation>
    <scope>NUCLEOTIDE SEQUENCE [LARGE SCALE GENOMIC DNA]</scope>
    <source>
        <strain evidence="2">HyVt-346</strain>
    </source>
</reference>
<accession>A0A7V1GF22</accession>
<dbReference type="Pfam" id="PF13508">
    <property type="entry name" value="Acetyltransf_7"/>
    <property type="match status" value="1"/>
</dbReference>
<dbReference type="RefSeq" id="WP_304182426.1">
    <property type="nucleotide sequence ID" value="NZ_DRGM01000125.1"/>
</dbReference>
<dbReference type="PROSITE" id="PS51186">
    <property type="entry name" value="GNAT"/>
    <property type="match status" value="1"/>
</dbReference>
<dbReference type="EMBL" id="DRGM01000125">
    <property type="protein sequence ID" value="HEA17094.1"/>
    <property type="molecule type" value="Genomic_DNA"/>
</dbReference>
<dbReference type="Proteomes" id="UP000886188">
    <property type="component" value="Unassembled WGS sequence"/>
</dbReference>
<dbReference type="GO" id="GO:0016747">
    <property type="term" value="F:acyltransferase activity, transferring groups other than amino-acyl groups"/>
    <property type="evidence" value="ECO:0007669"/>
    <property type="project" value="InterPro"/>
</dbReference>
<dbReference type="AlphaFoldDB" id="A0A7V1GF22"/>
<dbReference type="InterPro" id="IPR000182">
    <property type="entry name" value="GNAT_dom"/>
</dbReference>
<evidence type="ECO:0000313" key="2">
    <source>
        <dbReference type="EMBL" id="HEA17094.1"/>
    </source>
</evidence>